<dbReference type="OrthoDB" id="982527at2"/>
<keyword evidence="2" id="KW-0732">Signal</keyword>
<proteinExistence type="predicted"/>
<dbReference type="PANTHER" id="PTHR31157:SF1">
    <property type="entry name" value="SCP DOMAIN-CONTAINING PROTEIN"/>
    <property type="match status" value="1"/>
</dbReference>
<dbReference type="Pfam" id="PF00188">
    <property type="entry name" value="CAP"/>
    <property type="match status" value="1"/>
</dbReference>
<dbReference type="PANTHER" id="PTHR31157">
    <property type="entry name" value="SCP DOMAIN-CONTAINING PROTEIN"/>
    <property type="match status" value="1"/>
</dbReference>
<dbReference type="PROSITE" id="PS51257">
    <property type="entry name" value="PROKAR_LIPOPROTEIN"/>
    <property type="match status" value="1"/>
</dbReference>
<evidence type="ECO:0000259" key="3">
    <source>
        <dbReference type="Pfam" id="PF00188"/>
    </source>
</evidence>
<dbReference type="SUPFAM" id="SSF55797">
    <property type="entry name" value="PR-1-like"/>
    <property type="match status" value="1"/>
</dbReference>
<evidence type="ECO:0000256" key="2">
    <source>
        <dbReference type="SAM" id="SignalP"/>
    </source>
</evidence>
<feature type="chain" id="PRO_5022098060" evidence="2">
    <location>
        <begin position="24"/>
        <end position="169"/>
    </location>
</feature>
<feature type="domain" description="SCP" evidence="3">
    <location>
        <begin position="55"/>
        <end position="167"/>
    </location>
</feature>
<dbReference type="InterPro" id="IPR014044">
    <property type="entry name" value="CAP_dom"/>
</dbReference>
<gene>
    <name evidence="4" type="ORF">FOF46_15485</name>
</gene>
<evidence type="ECO:0000256" key="1">
    <source>
        <dbReference type="SAM" id="MobiDB-lite"/>
    </source>
</evidence>
<dbReference type="AlphaFoldDB" id="A0A554VIF2"/>
<dbReference type="RefSeq" id="WP_109438682.1">
    <property type="nucleotide sequence ID" value="NZ_CANMIK010000038.1"/>
</dbReference>
<evidence type="ECO:0000313" key="4">
    <source>
        <dbReference type="EMBL" id="TSE07449.1"/>
    </source>
</evidence>
<comment type="caution">
    <text evidence="4">The sequence shown here is derived from an EMBL/GenBank/DDBJ whole genome shotgun (WGS) entry which is preliminary data.</text>
</comment>
<evidence type="ECO:0000313" key="5">
    <source>
        <dbReference type="Proteomes" id="UP000318833"/>
    </source>
</evidence>
<dbReference type="EMBL" id="VLNR01000032">
    <property type="protein sequence ID" value="TSE07449.1"/>
    <property type="molecule type" value="Genomic_DNA"/>
</dbReference>
<keyword evidence="5" id="KW-1185">Reference proteome</keyword>
<dbReference type="InterPro" id="IPR035940">
    <property type="entry name" value="CAP_sf"/>
</dbReference>
<sequence>MKISSIKYLFVFIILSIAISCSDDDGTPPDENTGVENPTGVDGTPSNTSITEEILRLVNEYRATKGLSALTSNQTADELAADHTRYMISQGQINHDNFDARGDVLNEKENARGMAENVANFYPDAKSVVDAWISSDGHRKNIEGNYTHTGIAAIKDESGKYYYTQLFYR</sequence>
<name>A0A554VIF2_9FLAO</name>
<feature type="signal peptide" evidence="2">
    <location>
        <begin position="1"/>
        <end position="23"/>
    </location>
</feature>
<dbReference type="Proteomes" id="UP000318833">
    <property type="component" value="Unassembled WGS sequence"/>
</dbReference>
<dbReference type="Gene3D" id="3.40.33.10">
    <property type="entry name" value="CAP"/>
    <property type="match status" value="1"/>
</dbReference>
<organism evidence="4 5">
    <name type="scientific">Aquimarina algiphila</name>
    <dbReference type="NCBI Taxonomy" id="2047982"/>
    <lineage>
        <taxon>Bacteria</taxon>
        <taxon>Pseudomonadati</taxon>
        <taxon>Bacteroidota</taxon>
        <taxon>Flavobacteriia</taxon>
        <taxon>Flavobacteriales</taxon>
        <taxon>Flavobacteriaceae</taxon>
        <taxon>Aquimarina</taxon>
    </lineage>
</organism>
<reference evidence="4 5" key="1">
    <citation type="submission" date="2019-07" db="EMBL/GenBank/DDBJ databases">
        <title>The draft genome sequence of Aquimarina algiphila M91.</title>
        <authorList>
            <person name="Meng X."/>
        </authorList>
    </citation>
    <scope>NUCLEOTIDE SEQUENCE [LARGE SCALE GENOMIC DNA]</scope>
    <source>
        <strain evidence="4 5">M91</strain>
    </source>
</reference>
<feature type="region of interest" description="Disordered" evidence="1">
    <location>
        <begin position="25"/>
        <end position="47"/>
    </location>
</feature>
<dbReference type="CDD" id="cd05379">
    <property type="entry name" value="CAP_bacterial"/>
    <property type="match status" value="1"/>
</dbReference>
<accession>A0A554VIF2</accession>
<protein>
    <submittedName>
        <fullName evidence="4">CAP domain-containing protein</fullName>
    </submittedName>
</protein>